<dbReference type="PATRIC" id="fig|1300347.3.peg.1650"/>
<dbReference type="NCBIfam" id="NF005873">
    <property type="entry name" value="PRK07814.1"/>
    <property type="match status" value="1"/>
</dbReference>
<protein>
    <submittedName>
        <fullName evidence="3">Rhamnolipids biosynthesis 3-oxoacyl-[acyl-carrier-protein] reductase</fullName>
        <ecNumber evidence="3">1.1.1.100</ecNumber>
    </submittedName>
</protein>
<comment type="similarity">
    <text evidence="1">Belongs to the short-chain dehydrogenases/reductases (SDR) family.</text>
</comment>
<organism evidence="3 4">
    <name type="scientific">Nocardioides dokdonensis FR1436</name>
    <dbReference type="NCBI Taxonomy" id="1300347"/>
    <lineage>
        <taxon>Bacteria</taxon>
        <taxon>Bacillati</taxon>
        <taxon>Actinomycetota</taxon>
        <taxon>Actinomycetes</taxon>
        <taxon>Propionibacteriales</taxon>
        <taxon>Nocardioidaceae</taxon>
        <taxon>Nocardioides</taxon>
    </lineage>
</organism>
<dbReference type="SUPFAM" id="SSF51735">
    <property type="entry name" value="NAD(P)-binding Rossmann-fold domains"/>
    <property type="match status" value="1"/>
</dbReference>
<dbReference type="KEGG" id="ndk:I601_1650"/>
<dbReference type="RefSeq" id="WP_084527340.1">
    <property type="nucleotide sequence ID" value="NZ_CP015079.1"/>
</dbReference>
<dbReference type="PRINTS" id="PR00080">
    <property type="entry name" value="SDRFAMILY"/>
</dbReference>
<dbReference type="PANTHER" id="PTHR43639">
    <property type="entry name" value="OXIDOREDUCTASE, SHORT-CHAIN DEHYDROGENASE/REDUCTASE FAMILY (AFU_ORTHOLOGUE AFUA_5G02870)"/>
    <property type="match status" value="1"/>
</dbReference>
<accession>A0A1A9GK97</accession>
<dbReference type="Gene3D" id="3.40.50.720">
    <property type="entry name" value="NAD(P)-binding Rossmann-like Domain"/>
    <property type="match status" value="1"/>
</dbReference>
<dbReference type="InterPro" id="IPR020904">
    <property type="entry name" value="Sc_DH/Rdtase_CS"/>
</dbReference>
<evidence type="ECO:0000256" key="1">
    <source>
        <dbReference type="ARBA" id="ARBA00006484"/>
    </source>
</evidence>
<evidence type="ECO:0000313" key="4">
    <source>
        <dbReference type="Proteomes" id="UP000077868"/>
    </source>
</evidence>
<dbReference type="PANTHER" id="PTHR43639:SF1">
    <property type="entry name" value="SHORT-CHAIN DEHYDROGENASE_REDUCTASE FAMILY PROTEIN"/>
    <property type="match status" value="1"/>
</dbReference>
<keyword evidence="2 3" id="KW-0560">Oxidoreductase</keyword>
<evidence type="ECO:0000313" key="3">
    <source>
        <dbReference type="EMBL" id="ANH38082.1"/>
    </source>
</evidence>
<dbReference type="PRINTS" id="PR00081">
    <property type="entry name" value="GDHRDH"/>
</dbReference>
<dbReference type="FunFam" id="3.40.50.720:FF:000084">
    <property type="entry name" value="Short-chain dehydrogenase reductase"/>
    <property type="match status" value="1"/>
</dbReference>
<name>A0A1A9GK97_9ACTN</name>
<dbReference type="EC" id="1.1.1.100" evidence="3"/>
<evidence type="ECO:0000256" key="2">
    <source>
        <dbReference type="ARBA" id="ARBA00023002"/>
    </source>
</evidence>
<dbReference type="STRING" id="1300347.I601_1650"/>
<dbReference type="GO" id="GO:0004316">
    <property type="term" value="F:3-oxoacyl-[acyl-carrier-protein] reductase (NADPH) activity"/>
    <property type="evidence" value="ECO:0007669"/>
    <property type="project" value="UniProtKB-EC"/>
</dbReference>
<dbReference type="Pfam" id="PF13561">
    <property type="entry name" value="adh_short_C2"/>
    <property type="match status" value="1"/>
</dbReference>
<reference evidence="3 4" key="1">
    <citation type="submission" date="2016-03" db="EMBL/GenBank/DDBJ databases">
        <title>Complete genome sequence of a soil Actinobacterium, Nocardioides dokdonensis FR1436.</title>
        <authorList>
            <person name="Kwon S.-K."/>
            <person name="Kim K."/>
            <person name="Kim J.F."/>
        </authorList>
    </citation>
    <scope>NUCLEOTIDE SEQUENCE [LARGE SCALE GENOMIC DNA]</scope>
    <source>
        <strain evidence="3 4">FR1436</strain>
    </source>
</reference>
<keyword evidence="4" id="KW-1185">Reference proteome</keyword>
<dbReference type="EMBL" id="CP015079">
    <property type="protein sequence ID" value="ANH38082.1"/>
    <property type="molecule type" value="Genomic_DNA"/>
</dbReference>
<dbReference type="InterPro" id="IPR036291">
    <property type="entry name" value="NAD(P)-bd_dom_sf"/>
</dbReference>
<dbReference type="Proteomes" id="UP000077868">
    <property type="component" value="Chromosome"/>
</dbReference>
<proteinExistence type="inferred from homology"/>
<dbReference type="OrthoDB" id="517007at2"/>
<dbReference type="AlphaFoldDB" id="A0A1A9GK97"/>
<sequence length="267" mass="27711">MSILDRFTLTDHVAVVTGAGRGIGAATAVALAEAGADVLLSSRTEAQLEKVAEAVRATGRRALVVPADLSDTDAVAALAQAAYDEFGRLDTVVNNVGGTIPNAFLDTDVAYLEESFHFNVSTAHALSLAAVPLMLKSEAEAQKSIVNISSMMGRASGRGFLAYGTAKAALAHWARLAATDLAPRIRVNAICVGSVMTSALEFVAGQPEMMDQLETKTPLGRVGEAEDIAAAVLYLSSRAGQYVTGKVLEVDGGIQQPNLDLGLPDLG</sequence>
<gene>
    <name evidence="3" type="primary">rhlG</name>
    <name evidence="3" type="ORF">I601_1650</name>
</gene>
<dbReference type="PROSITE" id="PS00061">
    <property type="entry name" value="ADH_SHORT"/>
    <property type="match status" value="1"/>
</dbReference>
<dbReference type="CDD" id="cd05233">
    <property type="entry name" value="SDR_c"/>
    <property type="match status" value="1"/>
</dbReference>
<dbReference type="InterPro" id="IPR002347">
    <property type="entry name" value="SDR_fam"/>
</dbReference>